<dbReference type="PANTHER" id="PTHR13678">
    <property type="entry name" value="VACUOLAR PROTEIN SORTING-ASSOCIATED PROTEIN 37"/>
    <property type="match status" value="1"/>
</dbReference>
<name>M7NMD1_PNEMU</name>
<dbReference type="STRING" id="1069680.M7NMD1"/>
<evidence type="ECO:0000313" key="7">
    <source>
        <dbReference type="EMBL" id="EMR08266.1"/>
    </source>
</evidence>
<dbReference type="EMBL" id="AFWA02000017">
    <property type="protein sequence ID" value="EMR08266.1"/>
    <property type="molecule type" value="Genomic_DNA"/>
</dbReference>
<organism evidence="7 8">
    <name type="scientific">Pneumocystis murina (strain B123)</name>
    <name type="common">Mouse pneumocystis pneumonia agent</name>
    <name type="synonym">Pneumocystis carinii f. sp. muris</name>
    <dbReference type="NCBI Taxonomy" id="1069680"/>
    <lineage>
        <taxon>Eukaryota</taxon>
        <taxon>Fungi</taxon>
        <taxon>Dikarya</taxon>
        <taxon>Ascomycota</taxon>
        <taxon>Taphrinomycotina</taxon>
        <taxon>Pneumocystomycetes</taxon>
        <taxon>Pneumocystaceae</taxon>
        <taxon>Pneumocystis</taxon>
    </lineage>
</organism>
<sequence length="186" mass="22243">MSRISIQENDSSIEIRENNNNIETLFIPSILYGKSQEDLEDVLNDSLLLDTILNITYPGILQQTNALIDAYKTNIQFSEELLNQKSYLLNLQKSTENIINQMKKYQRQWEDSKENMNISLQPFSKSYILFRLQNAIDEINNFSYSLQKLFIENKENTSLLIFIKEYRQARKLYYYRLEKKKIMEIW</sequence>
<comment type="caution">
    <text evidence="7">The sequence shown here is derived from an EMBL/GenBank/DDBJ whole genome shotgun (WGS) entry which is preliminary data.</text>
</comment>
<dbReference type="GeneID" id="19897119"/>
<evidence type="ECO:0000313" key="8">
    <source>
        <dbReference type="Proteomes" id="UP000011958"/>
    </source>
</evidence>
<feature type="domain" description="VPS37 C-terminal" evidence="6">
    <location>
        <begin position="33"/>
        <end position="180"/>
    </location>
</feature>
<evidence type="ECO:0000259" key="6">
    <source>
        <dbReference type="Pfam" id="PF07200"/>
    </source>
</evidence>
<keyword evidence="8" id="KW-1185">Reference proteome</keyword>
<dbReference type="Gene3D" id="1.10.287.660">
    <property type="entry name" value="Helix hairpin bin"/>
    <property type="match status" value="1"/>
</dbReference>
<dbReference type="InterPro" id="IPR029012">
    <property type="entry name" value="Helix_hairpin_bin_sf"/>
</dbReference>
<dbReference type="GO" id="GO:0043162">
    <property type="term" value="P:ubiquitin-dependent protein catabolic process via the multivesicular body sorting pathway"/>
    <property type="evidence" value="ECO:0007669"/>
    <property type="project" value="TreeGrafter"/>
</dbReference>
<keyword evidence="4" id="KW-0967">Endosome</keyword>
<evidence type="ECO:0000256" key="4">
    <source>
        <dbReference type="ARBA" id="ARBA00022753"/>
    </source>
</evidence>
<dbReference type="InterPro" id="IPR037202">
    <property type="entry name" value="ESCRT_assembly_dom"/>
</dbReference>
<evidence type="ECO:0000256" key="2">
    <source>
        <dbReference type="ARBA" id="ARBA00007617"/>
    </source>
</evidence>
<dbReference type="GO" id="GO:0006623">
    <property type="term" value="P:protein targeting to vacuole"/>
    <property type="evidence" value="ECO:0007669"/>
    <property type="project" value="TreeGrafter"/>
</dbReference>
<dbReference type="OrthoDB" id="10260857at2759"/>
<evidence type="ECO:0000256" key="5">
    <source>
        <dbReference type="ARBA" id="ARBA00022927"/>
    </source>
</evidence>
<dbReference type="VEuPathDB" id="FungiDB:PNEG_03432"/>
<comment type="subcellular location">
    <subcellularLocation>
        <location evidence="1">Endosome</location>
    </subcellularLocation>
</comment>
<evidence type="ECO:0000256" key="1">
    <source>
        <dbReference type="ARBA" id="ARBA00004177"/>
    </source>
</evidence>
<dbReference type="PANTHER" id="PTHR13678:SF2">
    <property type="entry name" value="VACUOLAR PROTEIN SORTING-ASSOCIATED PROTEIN 37A"/>
    <property type="match status" value="1"/>
</dbReference>
<dbReference type="SUPFAM" id="SSF140111">
    <property type="entry name" value="Endosomal sorting complex assembly domain"/>
    <property type="match status" value="1"/>
</dbReference>
<dbReference type="Pfam" id="PF07200">
    <property type="entry name" value="Mod_r"/>
    <property type="match status" value="1"/>
</dbReference>
<reference evidence="8" key="1">
    <citation type="journal article" date="2016" name="Nat. Commun.">
        <title>Genome analysis of three Pneumocystis species reveals adaptation mechanisms to life exclusively in mammalian hosts.</title>
        <authorList>
            <person name="Ma L."/>
            <person name="Chen Z."/>
            <person name="Huang D.W."/>
            <person name="Kutty G."/>
            <person name="Ishihara M."/>
            <person name="Wang H."/>
            <person name="Abouelleil A."/>
            <person name="Bishop L."/>
            <person name="Davey E."/>
            <person name="Deng R."/>
            <person name="Deng X."/>
            <person name="Fan L."/>
            <person name="Fantoni G."/>
            <person name="Fitzgerald M."/>
            <person name="Gogineni E."/>
            <person name="Goldberg J.M."/>
            <person name="Handley G."/>
            <person name="Hu X."/>
            <person name="Huber C."/>
            <person name="Jiao X."/>
            <person name="Jones K."/>
            <person name="Levin J.Z."/>
            <person name="Liu Y."/>
            <person name="Macdonald P."/>
            <person name="Melnikov A."/>
            <person name="Raley C."/>
            <person name="Sassi M."/>
            <person name="Sherman B.T."/>
            <person name="Song X."/>
            <person name="Sykes S."/>
            <person name="Tran B."/>
            <person name="Walsh L."/>
            <person name="Xia Y."/>
            <person name="Yang J."/>
            <person name="Young S."/>
            <person name="Zeng Q."/>
            <person name="Zheng X."/>
            <person name="Stephens R."/>
            <person name="Nusbaum C."/>
            <person name="Birren B.W."/>
            <person name="Azadi P."/>
            <person name="Lempicki R.A."/>
            <person name="Cuomo C.A."/>
            <person name="Kovacs J.A."/>
        </authorList>
    </citation>
    <scope>NUCLEOTIDE SEQUENCE [LARGE SCALE GENOMIC DNA]</scope>
    <source>
        <strain evidence="8">B123</strain>
    </source>
</reference>
<comment type="similarity">
    <text evidence="2">Belongs to the VPS37 family.</text>
</comment>
<dbReference type="InterPro" id="IPR009851">
    <property type="entry name" value="Mod_r"/>
</dbReference>
<dbReference type="RefSeq" id="XP_007875519.1">
    <property type="nucleotide sequence ID" value="XM_007877328.1"/>
</dbReference>
<proteinExistence type="inferred from homology"/>
<dbReference type="GO" id="GO:0006612">
    <property type="term" value="P:protein targeting to membrane"/>
    <property type="evidence" value="ECO:0007669"/>
    <property type="project" value="TreeGrafter"/>
</dbReference>
<gene>
    <name evidence="7" type="ORF">PNEG_03432</name>
</gene>
<dbReference type="eggNOG" id="ENOG502S268">
    <property type="taxonomic scope" value="Eukaryota"/>
</dbReference>
<dbReference type="GO" id="GO:0000813">
    <property type="term" value="C:ESCRT I complex"/>
    <property type="evidence" value="ECO:0007669"/>
    <property type="project" value="UniProtKB-ARBA"/>
</dbReference>
<accession>M7NMD1</accession>
<dbReference type="AlphaFoldDB" id="M7NMD1"/>
<protein>
    <recommendedName>
        <fullName evidence="6">VPS37 C-terminal domain-containing protein</fullName>
    </recommendedName>
</protein>
<dbReference type="Proteomes" id="UP000011958">
    <property type="component" value="Unassembled WGS sequence"/>
</dbReference>
<keyword evidence="3" id="KW-0813">Transport</keyword>
<evidence type="ECO:0000256" key="3">
    <source>
        <dbReference type="ARBA" id="ARBA00022448"/>
    </source>
</evidence>
<dbReference type="HOGENOM" id="CLU_1454994_0_0_1"/>
<keyword evidence="5" id="KW-0653">Protein transport</keyword>